<dbReference type="InterPro" id="IPR008920">
    <property type="entry name" value="TF_FadR/GntR_C"/>
</dbReference>
<evidence type="ECO:0000256" key="3">
    <source>
        <dbReference type="ARBA" id="ARBA00023163"/>
    </source>
</evidence>
<dbReference type="Proteomes" id="UP001342418">
    <property type="component" value="Chromosome"/>
</dbReference>
<evidence type="ECO:0000256" key="2">
    <source>
        <dbReference type="ARBA" id="ARBA00023125"/>
    </source>
</evidence>
<dbReference type="EMBL" id="CP030941">
    <property type="protein sequence ID" value="UUP17003.1"/>
    <property type="molecule type" value="Genomic_DNA"/>
</dbReference>
<dbReference type="PANTHER" id="PTHR43537:SF20">
    <property type="entry name" value="HTH-TYPE TRANSCRIPTIONAL REPRESSOR GLAR"/>
    <property type="match status" value="1"/>
</dbReference>
<keyword evidence="3" id="KW-0804">Transcription</keyword>
<dbReference type="SMART" id="SM00345">
    <property type="entry name" value="HTH_GNTR"/>
    <property type="match status" value="1"/>
</dbReference>
<organism evidence="5 6">
    <name type="scientific">Nitratireductor thuwali</name>
    <dbReference type="NCBI Taxonomy" id="2267699"/>
    <lineage>
        <taxon>Bacteria</taxon>
        <taxon>Pseudomonadati</taxon>
        <taxon>Pseudomonadota</taxon>
        <taxon>Alphaproteobacteria</taxon>
        <taxon>Hyphomicrobiales</taxon>
        <taxon>Phyllobacteriaceae</taxon>
        <taxon>Nitratireductor</taxon>
    </lineage>
</organism>
<evidence type="ECO:0000259" key="4">
    <source>
        <dbReference type="PROSITE" id="PS50949"/>
    </source>
</evidence>
<dbReference type="PROSITE" id="PS50949">
    <property type="entry name" value="HTH_GNTR"/>
    <property type="match status" value="1"/>
</dbReference>
<keyword evidence="1" id="KW-0805">Transcription regulation</keyword>
<dbReference type="SUPFAM" id="SSF46785">
    <property type="entry name" value="Winged helix' DNA-binding domain"/>
    <property type="match status" value="1"/>
</dbReference>
<dbReference type="Pfam" id="PF00392">
    <property type="entry name" value="GntR"/>
    <property type="match status" value="1"/>
</dbReference>
<protein>
    <submittedName>
        <fullName evidence="5">HTH-type transcriptional regulator McbR</fullName>
    </submittedName>
</protein>
<evidence type="ECO:0000313" key="6">
    <source>
        <dbReference type="Proteomes" id="UP001342418"/>
    </source>
</evidence>
<dbReference type="Gene3D" id="1.10.10.10">
    <property type="entry name" value="Winged helix-like DNA-binding domain superfamily/Winged helix DNA-binding domain"/>
    <property type="match status" value="1"/>
</dbReference>
<dbReference type="InterPro" id="IPR000524">
    <property type="entry name" value="Tscrpt_reg_HTH_GntR"/>
</dbReference>
<dbReference type="SUPFAM" id="SSF48008">
    <property type="entry name" value="GntR ligand-binding domain-like"/>
    <property type="match status" value="1"/>
</dbReference>
<name>A0ABY5MG40_9HYPH</name>
<reference evidence="5 6" key="1">
    <citation type="submission" date="2018-07" db="EMBL/GenBank/DDBJ databases">
        <title>Genome sequence of Nitratireductor thuwali#1536.</title>
        <authorList>
            <person name="Michoud G."/>
            <person name="Merlino G."/>
            <person name="Sefrji F.O."/>
            <person name="Daffonchio D."/>
        </authorList>
    </citation>
    <scope>NUCLEOTIDE SEQUENCE [LARGE SCALE GENOMIC DNA]</scope>
    <source>
        <strain evidence="6">Nit1536</strain>
    </source>
</reference>
<proteinExistence type="predicted"/>
<gene>
    <name evidence="5" type="primary">mcbR_4</name>
    <name evidence="5" type="ORF">NTH_01453</name>
</gene>
<sequence length="231" mass="25837">MSARADTRKETLSSRIAAQLRASILRGDIAPDEKINLDRVREQFATSVTPLREAMSRLAADGLVVFEDQRGYRVTSISLQDLDEIVRLRTDLETLALGYAIQSGDLNWEGRVAGALYKLTRGERNGEAASDVETWQRAHADFHLALIDGCGMPHLIGFCRMLHNLNDRYRRIFLEPNVGNAYPDEEHRRIAEAAMARRADEATELLRAHIGRTGASLRAALLARSPRESSK</sequence>
<accession>A0ABY5MG40</accession>
<dbReference type="Gene3D" id="1.20.120.530">
    <property type="entry name" value="GntR ligand-binding domain-like"/>
    <property type="match status" value="1"/>
</dbReference>
<dbReference type="PANTHER" id="PTHR43537">
    <property type="entry name" value="TRANSCRIPTIONAL REGULATOR, GNTR FAMILY"/>
    <property type="match status" value="1"/>
</dbReference>
<keyword evidence="2" id="KW-0238">DNA-binding</keyword>
<dbReference type="SMART" id="SM00895">
    <property type="entry name" value="FCD"/>
    <property type="match status" value="1"/>
</dbReference>
<dbReference type="InterPro" id="IPR036388">
    <property type="entry name" value="WH-like_DNA-bd_sf"/>
</dbReference>
<dbReference type="RefSeq" id="WP_338529376.1">
    <property type="nucleotide sequence ID" value="NZ_CP030941.1"/>
</dbReference>
<keyword evidence="6" id="KW-1185">Reference proteome</keyword>
<feature type="domain" description="HTH gntR-type" evidence="4">
    <location>
        <begin position="10"/>
        <end position="77"/>
    </location>
</feature>
<evidence type="ECO:0000313" key="5">
    <source>
        <dbReference type="EMBL" id="UUP17003.1"/>
    </source>
</evidence>
<dbReference type="InterPro" id="IPR036390">
    <property type="entry name" value="WH_DNA-bd_sf"/>
</dbReference>
<evidence type="ECO:0000256" key="1">
    <source>
        <dbReference type="ARBA" id="ARBA00023015"/>
    </source>
</evidence>
<dbReference type="InterPro" id="IPR011711">
    <property type="entry name" value="GntR_C"/>
</dbReference>
<dbReference type="Pfam" id="PF07729">
    <property type="entry name" value="FCD"/>
    <property type="match status" value="1"/>
</dbReference>